<evidence type="ECO:0000256" key="1">
    <source>
        <dbReference type="ARBA" id="ARBA00007228"/>
    </source>
</evidence>
<dbReference type="Gene3D" id="1.10.8.590">
    <property type="match status" value="1"/>
</dbReference>
<evidence type="ECO:0000259" key="5">
    <source>
        <dbReference type="Pfam" id="PF00588"/>
    </source>
</evidence>
<dbReference type="PANTHER" id="PTHR42786:SF2">
    <property type="entry name" value="TRNA (CYTIDINE_URIDINE-2'-O-)-METHYLTRANSFERASE TRMJ"/>
    <property type="match status" value="1"/>
</dbReference>
<proteinExistence type="inferred from homology"/>
<comment type="similarity">
    <text evidence="1">Belongs to the class IV-like SAM-binding methyltransferase superfamily. RNA methyltransferase TrmH family.</text>
</comment>
<dbReference type="InterPro" id="IPR004384">
    <property type="entry name" value="RNA_MeTrfase_TrmJ/LasT"/>
</dbReference>
<dbReference type="Pfam" id="PF00588">
    <property type="entry name" value="SpoU_methylase"/>
    <property type="match status" value="1"/>
</dbReference>
<keyword evidence="4" id="KW-0949">S-adenosyl-L-methionine</keyword>
<feature type="domain" description="tRNA/rRNA methyltransferase SpoU type" evidence="5">
    <location>
        <begin position="6"/>
        <end position="154"/>
    </location>
</feature>
<dbReference type="AlphaFoldDB" id="A0A075GDR9"/>
<keyword evidence="2 6" id="KW-0489">Methyltransferase</keyword>
<evidence type="ECO:0000256" key="3">
    <source>
        <dbReference type="ARBA" id="ARBA00022679"/>
    </source>
</evidence>
<dbReference type="GO" id="GO:0008173">
    <property type="term" value="F:RNA methyltransferase activity"/>
    <property type="evidence" value="ECO:0007669"/>
    <property type="project" value="InterPro"/>
</dbReference>
<dbReference type="EMBL" id="KF900620">
    <property type="protein sequence ID" value="AIF01410.1"/>
    <property type="molecule type" value="Genomic_DNA"/>
</dbReference>
<dbReference type="SUPFAM" id="SSF75217">
    <property type="entry name" value="alpha/beta knot"/>
    <property type="match status" value="1"/>
</dbReference>
<dbReference type="GO" id="GO:0002128">
    <property type="term" value="P:tRNA nucleoside ribose methylation"/>
    <property type="evidence" value="ECO:0007669"/>
    <property type="project" value="TreeGrafter"/>
</dbReference>
<evidence type="ECO:0000256" key="4">
    <source>
        <dbReference type="ARBA" id="ARBA00022691"/>
    </source>
</evidence>
<dbReference type="InterPro" id="IPR029028">
    <property type="entry name" value="Alpha/beta_knot_MTases"/>
</dbReference>
<evidence type="ECO:0000313" key="6">
    <source>
        <dbReference type="EMBL" id="AIF01410.1"/>
    </source>
</evidence>
<accession>A0A075GDR9</accession>
<dbReference type="InterPro" id="IPR001537">
    <property type="entry name" value="SpoU_MeTrfase"/>
</dbReference>
<dbReference type="GO" id="GO:0005829">
    <property type="term" value="C:cytosol"/>
    <property type="evidence" value="ECO:0007669"/>
    <property type="project" value="TreeGrafter"/>
</dbReference>
<reference evidence="6" key="1">
    <citation type="journal article" date="2014" name="Genome Biol. Evol.">
        <title>Pangenome evidence for extensive interdomain horizontal transfer affecting lineage core and shell genes in uncultured planktonic thaumarchaeota and euryarchaeota.</title>
        <authorList>
            <person name="Deschamps P."/>
            <person name="Zivanovic Y."/>
            <person name="Moreira D."/>
            <person name="Rodriguez-Valera F."/>
            <person name="Lopez-Garcia P."/>
        </authorList>
    </citation>
    <scope>NUCLEOTIDE SEQUENCE</scope>
</reference>
<protein>
    <submittedName>
        <fullName evidence="6">rRNA methylase</fullName>
    </submittedName>
</protein>
<evidence type="ECO:0000256" key="2">
    <source>
        <dbReference type="ARBA" id="ARBA00022603"/>
    </source>
</evidence>
<dbReference type="PANTHER" id="PTHR42786">
    <property type="entry name" value="TRNA/RRNA METHYLTRANSFERASE"/>
    <property type="match status" value="1"/>
</dbReference>
<keyword evidence="3" id="KW-0808">Transferase</keyword>
<organism evidence="6">
    <name type="scientific">uncultured marine group II/III euryarchaeote KM3_147_B09</name>
    <dbReference type="NCBI Taxonomy" id="1457882"/>
    <lineage>
        <taxon>Archaea</taxon>
        <taxon>Methanobacteriati</taxon>
        <taxon>Methanobacteriota</taxon>
        <taxon>environmental samples</taxon>
    </lineage>
</organism>
<dbReference type="InterPro" id="IPR029026">
    <property type="entry name" value="tRNA_m1G_MTases_N"/>
</dbReference>
<dbReference type="Gene3D" id="3.40.1280.10">
    <property type="match status" value="1"/>
</dbReference>
<dbReference type="GO" id="GO:0003723">
    <property type="term" value="F:RNA binding"/>
    <property type="evidence" value="ECO:0007669"/>
    <property type="project" value="InterPro"/>
</dbReference>
<name>A0A075GDR9_9EURY</name>
<dbReference type="NCBIfam" id="TIGR00050">
    <property type="entry name" value="rRNA_methyl_1"/>
    <property type="match status" value="1"/>
</dbReference>
<sequence>MLRLTRIVLVEPQHPGNVGAVARVMANFGIDDLSLVKGCEINDDGYARSKSGRPVLENLKRFETMKEALADCDIAIGTSGIKPEGDKRWFRAPKSVKKINEIIEGRDNPALVFGRENYGLYKEELALCEVTLTIPTNPDYPILNLSHAVGIVLYEIKRKEKVKGPKKRKAVSQEEFERLVERIMNMLEESSYPKRKLARSKTTLRRLVSRGNPDEGEYENLMGIFKAIKEGKR</sequence>
<dbReference type="CDD" id="cd18093">
    <property type="entry name" value="SpoU-like_TrmJ"/>
    <property type="match status" value="1"/>
</dbReference>
<dbReference type="PIRSF" id="PIRSF004808">
    <property type="entry name" value="LasT"/>
    <property type="match status" value="1"/>
</dbReference>